<organism evidence="6 9">
    <name type="scientific">Lacticaseibacillus paracasei</name>
    <name type="common">Lactobacillus paracasei</name>
    <dbReference type="NCBI Taxonomy" id="1597"/>
    <lineage>
        <taxon>Bacteria</taxon>
        <taxon>Bacillati</taxon>
        <taxon>Bacillota</taxon>
        <taxon>Bacilli</taxon>
        <taxon>Lactobacillales</taxon>
        <taxon>Lactobacillaceae</taxon>
        <taxon>Lacticaseibacillus</taxon>
    </lineage>
</organism>
<evidence type="ECO:0000313" key="9">
    <source>
        <dbReference type="Proteomes" id="UP000285532"/>
    </source>
</evidence>
<evidence type="ECO:0000313" key="1">
    <source>
        <dbReference type="EMBL" id="MDB1563218.1"/>
    </source>
</evidence>
<dbReference type="Proteomes" id="UP000285532">
    <property type="component" value="Unassembled WGS sequence"/>
</dbReference>
<reference evidence="3" key="7">
    <citation type="submission" date="2024-03" db="EMBL/GenBank/DDBJ databases">
        <title>Lacticaseibacillus paracasei KCKM 0992.</title>
        <authorList>
            <person name="Kim T.W."/>
        </authorList>
    </citation>
    <scope>NUCLEOTIDE SEQUENCE</scope>
    <source>
        <strain evidence="3">KCKM 0992</strain>
    </source>
</reference>
<name>A0A1V0Q5V0_LACPA</name>
<evidence type="ECO:0000313" key="8">
    <source>
        <dbReference type="Proteomes" id="UP000237433"/>
    </source>
</evidence>
<evidence type="ECO:0000313" key="7">
    <source>
        <dbReference type="Proteomes" id="UP000234512"/>
    </source>
</evidence>
<reference evidence="6 9" key="2">
    <citation type="journal article" date="2018" name="Front. Microbiol.">
        <title>Conversion of Methionine to Cysteine in Lactobacillus paracasei Depends on the Highly Mobile cysK-ctl-cysE Gene Cluster.</title>
        <authorList>
            <person name="Wuthrich D."/>
            <person name="Irmler S."/>
            <person name="Berthoud H."/>
            <person name="Guggenbuhl B."/>
            <person name="Eugster E."/>
            <person name="Bruggmann R."/>
        </authorList>
    </citation>
    <scope>NUCLEOTIDE SEQUENCE [LARGE SCALE GENOMIC DNA]</scope>
    <source>
        <strain evidence="6 9">FAM18172</strain>
    </source>
</reference>
<protein>
    <submittedName>
        <fullName evidence="6">Uncharacterized protein</fullName>
    </submittedName>
</protein>
<comment type="caution">
    <text evidence="6">The sequence shown here is derived from an EMBL/GenBank/DDBJ whole genome shotgun (WGS) entry which is preliminary data.</text>
</comment>
<dbReference type="Proteomes" id="UP001212327">
    <property type="component" value="Unassembled WGS sequence"/>
</dbReference>
<gene>
    <name evidence="5" type="ORF">ACX51_15845</name>
    <name evidence="4" type="ORF">C0Q90_06645</name>
    <name evidence="6" type="ORF">FAM18172_00393</name>
    <name evidence="1" type="ORF">PGA78_00220</name>
    <name evidence="2" type="ORF">QUF16_05700</name>
    <name evidence="3" type="ORF">RF672_12185</name>
</gene>
<dbReference type="OrthoDB" id="9870974at2"/>
<evidence type="ECO:0000313" key="5">
    <source>
        <dbReference type="EMBL" id="POE38201.1"/>
    </source>
</evidence>
<accession>A0A1V0Q5V0</accession>
<dbReference type="EMBL" id="PKQJ01000006">
    <property type="protein sequence ID" value="PLC46492.1"/>
    <property type="molecule type" value="Genomic_DNA"/>
</dbReference>
<dbReference type="EMBL" id="JAUCBG010000004">
    <property type="protein sequence ID" value="MDM7453848.1"/>
    <property type="molecule type" value="Genomic_DNA"/>
</dbReference>
<proteinExistence type="predicted"/>
<dbReference type="Proteomes" id="UP001268544">
    <property type="component" value="Unassembled WGS sequence"/>
</dbReference>
<dbReference type="KEGG" id="lcl:LOCK919_0581"/>
<reference evidence="1 10" key="4">
    <citation type="submission" date="2023-01" db="EMBL/GenBank/DDBJ databases">
        <title>Complete genome sequence of Lacticaseibacillus paracasei SRCM217440 isolated from Makgeolli.</title>
        <authorList>
            <person name="Yang H.-G."/>
            <person name="Jeong S.-J."/>
            <person name="Ha G.-S."/>
            <person name="Yang H.-J."/>
            <person name="Jeong D.-Y."/>
        </authorList>
    </citation>
    <scope>NUCLEOTIDE SEQUENCE [LARGE SCALE GENOMIC DNA]</scope>
    <source>
        <strain evidence="1 10">SRCM217440</strain>
    </source>
</reference>
<dbReference type="EMBL" id="JAVKVH010000001">
    <property type="protein sequence ID" value="MDR7625328.1"/>
    <property type="molecule type" value="Genomic_DNA"/>
</dbReference>
<dbReference type="EMBL" id="LKFU01000022">
    <property type="protein sequence ID" value="RND88461.1"/>
    <property type="molecule type" value="Genomic_DNA"/>
</dbReference>
<evidence type="ECO:0000313" key="3">
    <source>
        <dbReference type="EMBL" id="MDR7625328.1"/>
    </source>
</evidence>
<dbReference type="Proteomes" id="UP000237433">
    <property type="component" value="Unassembled WGS sequence"/>
</dbReference>
<accession>K0N8F6</accession>
<accession>A0A0E2LW74</accession>
<accession>S4ZJL8</accession>
<dbReference type="EMBL" id="LGIY01000063">
    <property type="protein sequence ID" value="POE38201.1"/>
    <property type="molecule type" value="Genomic_DNA"/>
</dbReference>
<evidence type="ECO:0000313" key="11">
    <source>
        <dbReference type="Proteomes" id="UP001268544"/>
    </source>
</evidence>
<dbReference type="KEGG" id="lce:LC2W_0558"/>
<evidence type="ECO:0000313" key="4">
    <source>
        <dbReference type="EMBL" id="PLC46492.1"/>
    </source>
</evidence>
<evidence type="ECO:0000313" key="6">
    <source>
        <dbReference type="EMBL" id="RND88461.1"/>
    </source>
</evidence>
<accession>A0A125U5E2</accession>
<evidence type="ECO:0000313" key="2">
    <source>
        <dbReference type="EMBL" id="MDM7453848.1"/>
    </source>
</evidence>
<dbReference type="AlphaFoldDB" id="A0A1V0Q5V0"/>
<reference evidence="2" key="5">
    <citation type="submission" date="2023-06" db="EMBL/GenBank/DDBJ databases">
        <title>Draft Genome Sequences of lactic acid bacteria strains isolated from fermented milk products.</title>
        <authorList>
            <person name="Elcheninov A.G."/>
            <person name="Klyukina A."/>
            <person name="Zayulina K.S."/>
            <person name="Gavirova L.A."/>
            <person name="Shcherbakova P.A."/>
            <person name="Shestakov A.I."/>
            <person name="Kublanov I.V."/>
            <person name="Kochetkova T.V."/>
        </authorList>
    </citation>
    <scope>NUCLEOTIDE SEQUENCE</scope>
    <source>
        <strain evidence="2">TOM.1374</strain>
    </source>
</reference>
<dbReference type="Proteomes" id="UP000234512">
    <property type="component" value="Unassembled WGS sequence"/>
</dbReference>
<reference evidence="4 7" key="3">
    <citation type="journal article" date="2018" name="Genome Announc.">
        <title>Draft Genome Sequence of Lactobacillus paracasei DUP 13076, Which Exhibits Potent Antipathogenic Effects against Salmonella enterica Serovars Enteritidis, Typhimurium, and Heidelberg.</title>
        <authorList>
            <person name="Muyyarikkandy M.S."/>
            <person name="Alqahtani F.H."/>
            <person name="Mandoiu I."/>
            <person name="Amalaradjou M.A."/>
        </authorList>
    </citation>
    <scope>NUCLEOTIDE SEQUENCE [LARGE SCALE GENOMIC DNA]</scope>
    <source>
        <strain evidence="4 7">DUP 13076</strain>
    </source>
</reference>
<evidence type="ECO:0000313" key="10">
    <source>
        <dbReference type="Proteomes" id="UP001212327"/>
    </source>
</evidence>
<dbReference type="RefSeq" id="WP_003572187.1">
    <property type="nucleotide sequence ID" value="NC_010999.1"/>
</dbReference>
<reference evidence="11" key="6">
    <citation type="submission" date="2023-07" db="EMBL/GenBank/DDBJ databases">
        <title>Lacticaseibacillus paracasei KCKM 0992.</title>
        <authorList>
            <person name="Kim T.W."/>
        </authorList>
    </citation>
    <scope>NUCLEOTIDE SEQUENCE [LARGE SCALE GENOMIC DNA]</scope>
    <source>
        <strain evidence="11">KCKM 0992</strain>
    </source>
</reference>
<dbReference type="KEGG" id="lcs:LCBD_0557"/>
<reference evidence="5 8" key="1">
    <citation type="journal article" date="2015" name="J. Am. Soc. Brew. Chem.">
        <title>Dissolved carbon dioxide selects for lactic acid bacteria able to grow in and spoil packaged beer.</title>
        <authorList>
            <person name="Bergsveinson J."/>
            <person name="Redekop A."/>
            <person name="Zoerb S."/>
            <person name="Ziola B."/>
        </authorList>
    </citation>
    <scope>NUCLEOTIDE SEQUENCE [LARGE SCALE GENOMIC DNA]</scope>
    <source>
        <strain evidence="5 8">CCC B1205</strain>
    </source>
</reference>
<dbReference type="Proteomes" id="UP001231451">
    <property type="component" value="Unassembled WGS sequence"/>
</dbReference>
<dbReference type="EMBL" id="JAQLSF010000001">
    <property type="protein sequence ID" value="MDB1563218.1"/>
    <property type="molecule type" value="Genomic_DNA"/>
</dbReference>
<sequence length="66" mass="7266">MIKPIDAIRNELPVVTSKTLDLFESAVSQELQKRNPKATFQVSILGMAVLGLLVATRLEEVSDINN</sequence>